<dbReference type="KEGG" id="swf:E3E12_02120"/>
<proteinExistence type="predicted"/>
<organism evidence="1 2">
    <name type="scientific">Formicincola oecophyllae</name>
    <dbReference type="NCBI Taxonomy" id="2558361"/>
    <lineage>
        <taxon>Bacteria</taxon>
        <taxon>Pseudomonadati</taxon>
        <taxon>Pseudomonadota</taxon>
        <taxon>Alphaproteobacteria</taxon>
        <taxon>Acetobacterales</taxon>
        <taxon>Acetobacteraceae</taxon>
        <taxon>Formicincola</taxon>
    </lineage>
</organism>
<dbReference type="EMBL" id="CP038231">
    <property type="protein sequence ID" value="QDH13191.1"/>
    <property type="molecule type" value="Genomic_DNA"/>
</dbReference>
<evidence type="ECO:0000313" key="1">
    <source>
        <dbReference type="EMBL" id="QDH13191.1"/>
    </source>
</evidence>
<reference evidence="1 2" key="1">
    <citation type="submission" date="2019-03" db="EMBL/GenBank/DDBJ databases">
        <title>The complete genome sequence of Swingsia_sp. F3b2 LMG30590(T).</title>
        <authorList>
            <person name="Chua K.-O."/>
            <person name="Chan K.-G."/>
            <person name="See-Too W.-S."/>
        </authorList>
    </citation>
    <scope>NUCLEOTIDE SEQUENCE [LARGE SCALE GENOMIC DNA]</scope>
    <source>
        <strain evidence="1 2">F3b2</strain>
    </source>
</reference>
<dbReference type="AlphaFoldDB" id="A0A4Y6U9Z0"/>
<dbReference type="Proteomes" id="UP000318709">
    <property type="component" value="Chromosome"/>
</dbReference>
<accession>A0A4Y6U9Z0</accession>
<dbReference type="RefSeq" id="WP_141442853.1">
    <property type="nucleotide sequence ID" value="NZ_CP038231.1"/>
</dbReference>
<gene>
    <name evidence="1" type="ORF">E3E12_02120</name>
</gene>
<evidence type="ECO:0000313" key="2">
    <source>
        <dbReference type="Proteomes" id="UP000318709"/>
    </source>
</evidence>
<name>A0A4Y6U9Z0_9PROT</name>
<keyword evidence="2" id="KW-1185">Reference proteome</keyword>
<sequence length="173" mass="18890">MLLSSGCAAIIDGPTDTLDISATPTAANCALYRQGAMVAWLPHAPARSILWRSDKPIVVACVSPLYALTAAKVEPHLDDWMWLDWAPPALLVDFLLPSRNAYRTHIHINLVPLELTPGQRAQIAHEPVPYPPTSWPPPAQYGYQNGAYKVVPIDDDPPPDAITYRAHAVLTSP</sequence>
<protein>
    <submittedName>
        <fullName evidence="1">Uncharacterized protein</fullName>
    </submittedName>
</protein>